<dbReference type="AlphaFoldDB" id="A0A3P4B8K2"/>
<dbReference type="OrthoDB" id="5295974at2"/>
<sequence length="378" mass="40981">MSASSASLTLLLPGLLTDAAIAPELARQLEGLPGARTLLSWLGAATPREEVFVPFEAGCTAREYWWLRRAGHVPAEGGKPGSALAPLLAGNQQDDAPVWLAELAHIQVGRHGPVLADTATLAASEQESAELLAAARPILDEHGIVVADVQPGRWQLRLPVGMGLHTGTPDAVAGAALDFWWPRTEASRPWRKLLNEIQMSWHEHPVNLARERRGQAPVNALWLHGGALPWAPSWPGGRPASIGGPEAWLHALAVRSGLSWLDTGAMESGQAVPAPARSSGPAADPATLAGAVLELPHLAEPERADDWRAWLDALPRLEQEWLAALGQALASGRLPSLTLVLPGRERLVTLHIEPRPRLLRWLPQTRHDWKRWWLPRES</sequence>
<keyword evidence="2" id="KW-1185">Reference proteome</keyword>
<organism evidence="1 2">
    <name type="scientific">Pigmentiphaga humi</name>
    <dbReference type="NCBI Taxonomy" id="2478468"/>
    <lineage>
        <taxon>Bacteria</taxon>
        <taxon>Pseudomonadati</taxon>
        <taxon>Pseudomonadota</taxon>
        <taxon>Betaproteobacteria</taxon>
        <taxon>Burkholderiales</taxon>
        <taxon>Alcaligenaceae</taxon>
        <taxon>Pigmentiphaga</taxon>
    </lineage>
</organism>
<dbReference type="InterPro" id="IPR016631">
    <property type="entry name" value="Regulatory_RpfE"/>
</dbReference>
<dbReference type="PIRSF" id="PIRSF015283">
    <property type="entry name" value="Regulatory_RpfE"/>
    <property type="match status" value="1"/>
</dbReference>
<evidence type="ECO:0008006" key="3">
    <source>
        <dbReference type="Google" id="ProtNLM"/>
    </source>
</evidence>
<proteinExistence type="predicted"/>
<protein>
    <recommendedName>
        <fullName evidence="3">Cofactor-independent phosphoglycerate mutase</fullName>
    </recommendedName>
</protein>
<accession>A0A3P4B8K2</accession>
<dbReference type="Proteomes" id="UP000277294">
    <property type="component" value="Unassembled WGS sequence"/>
</dbReference>
<evidence type="ECO:0000313" key="2">
    <source>
        <dbReference type="Proteomes" id="UP000277294"/>
    </source>
</evidence>
<gene>
    <name evidence="1" type="ORF">PIGHUM_04370</name>
</gene>
<reference evidence="1 2" key="1">
    <citation type="submission" date="2018-10" db="EMBL/GenBank/DDBJ databases">
        <authorList>
            <person name="Criscuolo A."/>
        </authorList>
    </citation>
    <scope>NUCLEOTIDE SEQUENCE [LARGE SCALE GENOMIC DNA]</scope>
    <source>
        <strain evidence="1">DnA1</strain>
    </source>
</reference>
<name>A0A3P4B8K2_9BURK</name>
<dbReference type="RefSeq" id="WP_124081853.1">
    <property type="nucleotide sequence ID" value="NZ_UWPJ01000039.1"/>
</dbReference>
<dbReference type="EMBL" id="UWPJ01000039">
    <property type="protein sequence ID" value="VCU72271.1"/>
    <property type="molecule type" value="Genomic_DNA"/>
</dbReference>
<evidence type="ECO:0000313" key="1">
    <source>
        <dbReference type="EMBL" id="VCU72271.1"/>
    </source>
</evidence>